<accession>A0A2C5ZF81</accession>
<protein>
    <submittedName>
        <fullName evidence="2">Uncharacterized protein</fullName>
    </submittedName>
</protein>
<name>A0A2C5ZF81_9HYPO</name>
<reference evidence="2 3" key="1">
    <citation type="submission" date="2017-06" db="EMBL/GenBank/DDBJ databases">
        <title>Ant-infecting Ophiocordyceps genomes reveal a high diversity of potential behavioral manipulation genes and a possible major role for enterotoxins.</title>
        <authorList>
            <person name="De Bekker C."/>
            <person name="Evans H.C."/>
            <person name="Brachmann A."/>
            <person name="Hughes D.P."/>
        </authorList>
    </citation>
    <scope>NUCLEOTIDE SEQUENCE [LARGE SCALE GENOMIC DNA]</scope>
    <source>
        <strain evidence="2 3">Map16</strain>
    </source>
</reference>
<dbReference type="Proteomes" id="UP000226431">
    <property type="component" value="Unassembled WGS sequence"/>
</dbReference>
<dbReference type="AlphaFoldDB" id="A0A2C5ZF81"/>
<evidence type="ECO:0000256" key="1">
    <source>
        <dbReference type="SAM" id="SignalP"/>
    </source>
</evidence>
<feature type="signal peptide" evidence="1">
    <location>
        <begin position="1"/>
        <end position="20"/>
    </location>
</feature>
<gene>
    <name evidence="2" type="ORF">CDD80_6488</name>
</gene>
<evidence type="ECO:0000313" key="2">
    <source>
        <dbReference type="EMBL" id="PHH78676.1"/>
    </source>
</evidence>
<dbReference type="EMBL" id="NJES01000071">
    <property type="protein sequence ID" value="PHH78676.1"/>
    <property type="molecule type" value="Genomic_DNA"/>
</dbReference>
<feature type="chain" id="PRO_5012360993" evidence="1">
    <location>
        <begin position="21"/>
        <end position="244"/>
    </location>
</feature>
<keyword evidence="3" id="KW-1185">Reference proteome</keyword>
<keyword evidence="1" id="KW-0732">Signal</keyword>
<organism evidence="2 3">
    <name type="scientific">Ophiocordyceps camponoti-rufipedis</name>
    <dbReference type="NCBI Taxonomy" id="2004952"/>
    <lineage>
        <taxon>Eukaryota</taxon>
        <taxon>Fungi</taxon>
        <taxon>Dikarya</taxon>
        <taxon>Ascomycota</taxon>
        <taxon>Pezizomycotina</taxon>
        <taxon>Sordariomycetes</taxon>
        <taxon>Hypocreomycetidae</taxon>
        <taxon>Hypocreales</taxon>
        <taxon>Ophiocordycipitaceae</taxon>
        <taxon>Ophiocordyceps</taxon>
    </lineage>
</organism>
<evidence type="ECO:0000313" key="3">
    <source>
        <dbReference type="Proteomes" id="UP000226431"/>
    </source>
</evidence>
<proteinExistence type="predicted"/>
<sequence>MISSLRQILTATAIVPLSLASVSSPSIPKHLRLQRLPKVDRPVFADSFVVASLRWFLAAPAFGTPDGSAELVCRCAGAARGAAYPDAVKVLRCLGGRVWFGVGVCGAVDLDDLVVFVACHLGVVFWTARAVWMVEVMTGEATVVGVDIRCLGLYGGSGQKEKRLQGYHCDGNGLFERWGEPEAGVDNGFLEQDKRDADRLARRLTAGEAGLYTRPWNDRIRRLVVPVDCETLQHGTKTQGISTA</sequence>
<comment type="caution">
    <text evidence="2">The sequence shown here is derived from an EMBL/GenBank/DDBJ whole genome shotgun (WGS) entry which is preliminary data.</text>
</comment>